<evidence type="ECO:0000256" key="1">
    <source>
        <dbReference type="SAM" id="MobiDB-lite"/>
    </source>
</evidence>
<dbReference type="EMBL" id="CAUOFW020009058">
    <property type="protein sequence ID" value="CAK9184746.1"/>
    <property type="molecule type" value="Genomic_DNA"/>
</dbReference>
<accession>A0ABC8UUI7</accession>
<dbReference type="Proteomes" id="UP001642360">
    <property type="component" value="Unassembled WGS sequence"/>
</dbReference>
<feature type="region of interest" description="Disordered" evidence="1">
    <location>
        <begin position="1"/>
        <end position="38"/>
    </location>
</feature>
<comment type="caution">
    <text evidence="2">The sequence shown here is derived from an EMBL/GenBank/DDBJ whole genome shotgun (WGS) entry which is preliminary data.</text>
</comment>
<evidence type="ECO:0000313" key="3">
    <source>
        <dbReference type="Proteomes" id="UP001642360"/>
    </source>
</evidence>
<proteinExistence type="predicted"/>
<name>A0ABC8UUI7_9AQUA</name>
<protein>
    <submittedName>
        <fullName evidence="2">Uncharacterized protein</fullName>
    </submittedName>
</protein>
<evidence type="ECO:0000313" key="2">
    <source>
        <dbReference type="EMBL" id="CAK9184746.1"/>
    </source>
</evidence>
<keyword evidence="3" id="KW-1185">Reference proteome</keyword>
<organism evidence="2 3">
    <name type="scientific">Ilex paraguariensis</name>
    <name type="common">yerba mate</name>
    <dbReference type="NCBI Taxonomy" id="185542"/>
    <lineage>
        <taxon>Eukaryota</taxon>
        <taxon>Viridiplantae</taxon>
        <taxon>Streptophyta</taxon>
        <taxon>Embryophyta</taxon>
        <taxon>Tracheophyta</taxon>
        <taxon>Spermatophyta</taxon>
        <taxon>Magnoliopsida</taxon>
        <taxon>eudicotyledons</taxon>
        <taxon>Gunneridae</taxon>
        <taxon>Pentapetalae</taxon>
        <taxon>asterids</taxon>
        <taxon>campanulids</taxon>
        <taxon>Aquifoliales</taxon>
        <taxon>Aquifoliaceae</taxon>
        <taxon>Ilex</taxon>
    </lineage>
</organism>
<dbReference type="AlphaFoldDB" id="A0ABC8UUI7"/>
<reference evidence="2 3" key="1">
    <citation type="submission" date="2024-02" db="EMBL/GenBank/DDBJ databases">
        <authorList>
            <person name="Vignale AGUSTIN F."/>
            <person name="Sosa J E."/>
            <person name="Modenutti C."/>
        </authorList>
    </citation>
    <scope>NUCLEOTIDE SEQUENCE [LARGE SCALE GENOMIC DNA]</scope>
</reference>
<gene>
    <name evidence="2" type="ORF">ILEXP_LOCUS55093</name>
</gene>
<sequence>MGTFENRKPHHRGGVEELYRQSASSTHAIGEERETSEKNTVQLAKVCLFLVQLRIGKAGIGQRIGVLLLG</sequence>